<keyword evidence="7" id="KW-0456">Lyase</keyword>
<dbReference type="Proteomes" id="UP000252884">
    <property type="component" value="Unassembled WGS sequence"/>
</dbReference>
<evidence type="ECO:0000256" key="2">
    <source>
        <dbReference type="ARBA" id="ARBA00022793"/>
    </source>
</evidence>
<dbReference type="InterPro" id="IPR003826">
    <property type="entry name" value="AdoMetDC_fam_prok"/>
</dbReference>
<dbReference type="OrthoDB" id="9793120at2"/>
<evidence type="ECO:0000256" key="1">
    <source>
        <dbReference type="ARBA" id="ARBA00001928"/>
    </source>
</evidence>
<dbReference type="GO" id="GO:0005829">
    <property type="term" value="C:cytosol"/>
    <property type="evidence" value="ECO:0007669"/>
    <property type="project" value="TreeGrafter"/>
</dbReference>
<organism evidence="10 11">
    <name type="scientific">Pseudorhodoferax soli</name>
    <dbReference type="NCBI Taxonomy" id="545864"/>
    <lineage>
        <taxon>Bacteria</taxon>
        <taxon>Pseudomonadati</taxon>
        <taxon>Pseudomonadota</taxon>
        <taxon>Betaproteobacteria</taxon>
        <taxon>Burkholderiales</taxon>
        <taxon>Comamonadaceae</taxon>
    </lineage>
</organism>
<dbReference type="PANTHER" id="PTHR33866">
    <property type="entry name" value="S-ADENOSYLMETHIONINE DECARBOXYLASE PROENZYME"/>
    <property type="match status" value="1"/>
</dbReference>
<evidence type="ECO:0000313" key="10">
    <source>
        <dbReference type="EMBL" id="RCW63437.1"/>
    </source>
</evidence>
<keyword evidence="11" id="KW-1185">Reference proteome</keyword>
<keyword evidence="4" id="KW-0745">Spermidine biosynthesis</keyword>
<dbReference type="SUPFAM" id="SSF56276">
    <property type="entry name" value="S-adenosylmethionine decarboxylase"/>
    <property type="match status" value="1"/>
</dbReference>
<evidence type="ECO:0000313" key="11">
    <source>
        <dbReference type="Proteomes" id="UP000252884"/>
    </source>
</evidence>
<proteinExistence type="predicted"/>
<reference evidence="10 11" key="1">
    <citation type="submission" date="2018-07" db="EMBL/GenBank/DDBJ databases">
        <title>Genomic Encyclopedia of Type Strains, Phase IV (KMG-IV): sequencing the most valuable type-strain genomes for metagenomic binning, comparative biology and taxonomic classification.</title>
        <authorList>
            <person name="Goeker M."/>
        </authorList>
    </citation>
    <scope>NUCLEOTIDE SEQUENCE [LARGE SCALE GENOMIC DNA]</scope>
    <source>
        <strain evidence="10 11">DSM 21634</strain>
    </source>
</reference>
<evidence type="ECO:0000256" key="3">
    <source>
        <dbReference type="ARBA" id="ARBA00022813"/>
    </source>
</evidence>
<evidence type="ECO:0000256" key="6">
    <source>
        <dbReference type="ARBA" id="ARBA00023145"/>
    </source>
</evidence>
<evidence type="ECO:0000256" key="9">
    <source>
        <dbReference type="ARBA" id="ARBA00023317"/>
    </source>
</evidence>
<keyword evidence="3" id="KW-0068">Autocatalytic cleavage</keyword>
<sequence length="134" mass="14229">MRGLHLTADLHGCRCAPQWLVDAPLLGAWCVQAVRDAGLQPVGQLFHRFPATDQGPGGVTATVLLAESHLCVHTWPEQAAVTLDVYVCNFGADHRGQAQALLDALVARFAPEQVLRQALERGLSPPPGPPGGRG</sequence>
<accession>A0A368XAI6</accession>
<dbReference type="GO" id="GO:0008295">
    <property type="term" value="P:spermidine biosynthetic process"/>
    <property type="evidence" value="ECO:0007669"/>
    <property type="project" value="UniProtKB-KW"/>
</dbReference>
<dbReference type="InterPro" id="IPR016067">
    <property type="entry name" value="S-AdoMet_deCO2ase_core"/>
</dbReference>
<name>A0A368XAI6_9BURK</name>
<evidence type="ECO:0000256" key="4">
    <source>
        <dbReference type="ARBA" id="ARBA00023066"/>
    </source>
</evidence>
<evidence type="ECO:0000256" key="8">
    <source>
        <dbReference type="ARBA" id="ARBA00023270"/>
    </source>
</evidence>
<gene>
    <name evidence="10" type="ORF">DES41_11942</name>
</gene>
<keyword evidence="2" id="KW-0210">Decarboxylase</keyword>
<evidence type="ECO:0000256" key="7">
    <source>
        <dbReference type="ARBA" id="ARBA00023239"/>
    </source>
</evidence>
<comment type="cofactor">
    <cofactor evidence="1">
        <name>pyruvate</name>
        <dbReference type="ChEBI" id="CHEBI:15361"/>
    </cofactor>
</comment>
<dbReference type="Gene3D" id="3.60.90.10">
    <property type="entry name" value="S-adenosylmethionine decarboxylase"/>
    <property type="match status" value="1"/>
</dbReference>
<keyword evidence="5" id="KW-0620">Polyamine biosynthesis</keyword>
<dbReference type="PANTHER" id="PTHR33866:SF2">
    <property type="entry name" value="S-ADENOSYLMETHIONINE DECARBOXYLASE PROENZYME"/>
    <property type="match status" value="1"/>
</dbReference>
<dbReference type="GO" id="GO:0004014">
    <property type="term" value="F:adenosylmethionine decarboxylase activity"/>
    <property type="evidence" value="ECO:0007669"/>
    <property type="project" value="InterPro"/>
</dbReference>
<dbReference type="RefSeq" id="WP_114472678.1">
    <property type="nucleotide sequence ID" value="NZ_QPJK01000019.1"/>
</dbReference>
<keyword evidence="6" id="KW-0865">Zymogen</keyword>
<protein>
    <submittedName>
        <fullName evidence="10">S-adenosylmethionine decarboxylase</fullName>
    </submittedName>
</protein>
<comment type="caution">
    <text evidence="10">The sequence shown here is derived from an EMBL/GenBank/DDBJ whole genome shotgun (WGS) entry which is preliminary data.</text>
</comment>
<dbReference type="EMBL" id="QPJK01000019">
    <property type="protein sequence ID" value="RCW63437.1"/>
    <property type="molecule type" value="Genomic_DNA"/>
</dbReference>
<dbReference type="AlphaFoldDB" id="A0A368XAI6"/>
<evidence type="ECO:0000256" key="5">
    <source>
        <dbReference type="ARBA" id="ARBA00023115"/>
    </source>
</evidence>
<keyword evidence="9" id="KW-0670">Pyruvate</keyword>
<dbReference type="Pfam" id="PF02675">
    <property type="entry name" value="AdoMet_dc"/>
    <property type="match status" value="1"/>
</dbReference>
<keyword evidence="8" id="KW-0704">Schiff base</keyword>